<gene>
    <name evidence="1" type="ORF">Indivirus_7_14</name>
</gene>
<dbReference type="EMBL" id="KY684091">
    <property type="protein sequence ID" value="ARF09998.1"/>
    <property type="molecule type" value="Genomic_DNA"/>
</dbReference>
<proteinExistence type="predicted"/>
<reference evidence="1" key="1">
    <citation type="journal article" date="2017" name="Science">
        <title>Giant viruses with an expanded complement of translation system components.</title>
        <authorList>
            <person name="Schulz F."/>
            <person name="Yutin N."/>
            <person name="Ivanova N.N."/>
            <person name="Ortega D.R."/>
            <person name="Lee T.K."/>
            <person name="Vierheilig J."/>
            <person name="Daims H."/>
            <person name="Horn M."/>
            <person name="Wagner M."/>
            <person name="Jensen G.J."/>
            <person name="Kyrpides N.C."/>
            <person name="Koonin E.V."/>
            <person name="Woyke T."/>
        </authorList>
    </citation>
    <scope>NUCLEOTIDE SEQUENCE</scope>
    <source>
        <strain evidence="1">ILV1</strain>
    </source>
</reference>
<protein>
    <submittedName>
        <fullName evidence="1">Uncharacterized protein</fullName>
    </submittedName>
</protein>
<sequence length="108" mass="12685">MGNKNYKVVPENYKMASQKEINLRPGLRKYEGCGNNITEALERLKEVCEAYEIPTPMPVPDDKYSYYCGIITFDTFFKSEKKLNTVCFTNIGNKYIAHIYYYINKHDF</sequence>
<accession>A0A1V0SEC9</accession>
<evidence type="ECO:0000313" key="1">
    <source>
        <dbReference type="EMBL" id="ARF09998.1"/>
    </source>
</evidence>
<name>A0A1V0SEC9_9VIRU</name>
<organism evidence="1">
    <name type="scientific">Indivirus ILV1</name>
    <dbReference type="NCBI Taxonomy" id="1977633"/>
    <lineage>
        <taxon>Viruses</taxon>
        <taxon>Varidnaviria</taxon>
        <taxon>Bamfordvirae</taxon>
        <taxon>Nucleocytoviricota</taxon>
        <taxon>Megaviricetes</taxon>
        <taxon>Imitervirales</taxon>
        <taxon>Mimiviridae</taxon>
        <taxon>Klosneuvirinae</taxon>
        <taxon>Indivirus</taxon>
    </lineage>
</organism>